<dbReference type="PANTHER" id="PTHR24320">
    <property type="entry name" value="RETINOL DEHYDROGENASE"/>
    <property type="match status" value="1"/>
</dbReference>
<protein>
    <recommendedName>
        <fullName evidence="6">Short-chain dehydrogenase</fullName>
    </recommendedName>
</protein>
<keyword evidence="2" id="KW-0521">NADP</keyword>
<dbReference type="SUPFAM" id="SSF51735">
    <property type="entry name" value="NAD(P)-binding Rossmann-fold domains"/>
    <property type="match status" value="1"/>
</dbReference>
<keyword evidence="5" id="KW-1185">Reference proteome</keyword>
<accession>A0A1F5L7U7</accession>
<dbReference type="InterPro" id="IPR002347">
    <property type="entry name" value="SDR_fam"/>
</dbReference>
<evidence type="ECO:0000313" key="5">
    <source>
        <dbReference type="Proteomes" id="UP000177622"/>
    </source>
</evidence>
<organism evidence="4 5">
    <name type="scientific">Penicillium arizonense</name>
    <dbReference type="NCBI Taxonomy" id="1835702"/>
    <lineage>
        <taxon>Eukaryota</taxon>
        <taxon>Fungi</taxon>
        <taxon>Dikarya</taxon>
        <taxon>Ascomycota</taxon>
        <taxon>Pezizomycotina</taxon>
        <taxon>Eurotiomycetes</taxon>
        <taxon>Eurotiomycetidae</taxon>
        <taxon>Eurotiales</taxon>
        <taxon>Aspergillaceae</taxon>
        <taxon>Penicillium</taxon>
    </lineage>
</organism>
<dbReference type="AlphaFoldDB" id="A0A1F5L7U7"/>
<evidence type="ECO:0000256" key="3">
    <source>
        <dbReference type="ARBA" id="ARBA00023002"/>
    </source>
</evidence>
<dbReference type="Proteomes" id="UP000177622">
    <property type="component" value="Unassembled WGS sequence"/>
</dbReference>
<dbReference type="EMBL" id="LXJU01000023">
    <property type="protein sequence ID" value="OGE49147.1"/>
    <property type="molecule type" value="Genomic_DNA"/>
</dbReference>
<evidence type="ECO:0000256" key="1">
    <source>
        <dbReference type="ARBA" id="ARBA00006484"/>
    </source>
</evidence>
<dbReference type="InterPro" id="IPR036291">
    <property type="entry name" value="NAD(P)-bd_dom_sf"/>
</dbReference>
<dbReference type="Pfam" id="PF00106">
    <property type="entry name" value="adh_short"/>
    <property type="match status" value="1"/>
</dbReference>
<dbReference type="OrthoDB" id="191139at2759"/>
<comment type="similarity">
    <text evidence="1">Belongs to the short-chain dehydrogenases/reductases (SDR) family.</text>
</comment>
<proteinExistence type="inferred from homology"/>
<dbReference type="PRINTS" id="PR00081">
    <property type="entry name" value="GDHRDH"/>
</dbReference>
<gene>
    <name evidence="4" type="ORF">PENARI_c023G05853</name>
</gene>
<name>A0A1F5L7U7_PENAI</name>
<dbReference type="RefSeq" id="XP_022484601.1">
    <property type="nucleotide sequence ID" value="XM_022635544.1"/>
</dbReference>
<sequence length="332" mass="35907">MAIKYAASHEAPNGPGDSRPTALQIIEDEELEGKFADKVFLITGCSSGIGVETARALSKTGARIFVTARDTQKAKAALGDLLESNQVHLLALDLSSLASVRACAAEFLSQSHKLHVLIANAGVMAIPESRTVDGFETQLGVNHLAHFLLFHLLRPTLLGSSTPDFPSRVVFVSSSAHRMSTVHLENLDLNGEYEPWKAYGQSKTALIWTANEVERRYGSSGLHAFSLHPGGIATGLQQHLPEEVMEGWAKDESFARIWKSPEQGAATTVWAAVAKVLHGKGGKFLEDCQIAGPHDPETGLLGSGYGPWAYDEQKEAELWERSSELVGLDKDN</sequence>
<dbReference type="Gene3D" id="3.40.50.720">
    <property type="entry name" value="NAD(P)-binding Rossmann-like Domain"/>
    <property type="match status" value="1"/>
</dbReference>
<evidence type="ECO:0008006" key="6">
    <source>
        <dbReference type="Google" id="ProtNLM"/>
    </source>
</evidence>
<dbReference type="GeneID" id="34580278"/>
<comment type="caution">
    <text evidence="4">The sequence shown here is derived from an EMBL/GenBank/DDBJ whole genome shotgun (WGS) entry which is preliminary data.</text>
</comment>
<dbReference type="GO" id="GO:0016491">
    <property type="term" value="F:oxidoreductase activity"/>
    <property type="evidence" value="ECO:0007669"/>
    <property type="project" value="UniProtKB-KW"/>
</dbReference>
<evidence type="ECO:0000256" key="2">
    <source>
        <dbReference type="ARBA" id="ARBA00022857"/>
    </source>
</evidence>
<evidence type="ECO:0000313" key="4">
    <source>
        <dbReference type="EMBL" id="OGE49147.1"/>
    </source>
</evidence>
<dbReference type="PANTHER" id="PTHR24320:SF272">
    <property type="entry name" value="NAD(P)-BINDING ROSSMANN-FOLD SUPERFAMILY PROTEIN"/>
    <property type="match status" value="1"/>
</dbReference>
<reference evidence="4 5" key="1">
    <citation type="journal article" date="2016" name="Sci. Rep.">
        <title>Penicillium arizonense, a new, genome sequenced fungal species, reveals a high chemical diversity in secreted metabolites.</title>
        <authorList>
            <person name="Grijseels S."/>
            <person name="Nielsen J.C."/>
            <person name="Randelovic M."/>
            <person name="Nielsen J."/>
            <person name="Nielsen K.F."/>
            <person name="Workman M."/>
            <person name="Frisvad J.C."/>
        </authorList>
    </citation>
    <scope>NUCLEOTIDE SEQUENCE [LARGE SCALE GENOMIC DNA]</scope>
    <source>
        <strain evidence="4 5">CBS 141311</strain>
    </source>
</reference>
<keyword evidence="3" id="KW-0560">Oxidoreductase</keyword>
<dbReference type="STRING" id="1835702.A0A1F5L7U7"/>